<protein>
    <submittedName>
        <fullName evidence="1">Uncharacterized protein</fullName>
    </submittedName>
</protein>
<comment type="caution">
    <text evidence="1">The sequence shown here is derived from an EMBL/GenBank/DDBJ whole genome shotgun (WGS) entry which is preliminary data.</text>
</comment>
<evidence type="ECO:0000313" key="1">
    <source>
        <dbReference type="EMBL" id="KOA19455.1"/>
    </source>
</evidence>
<dbReference type="EMBL" id="LHUR01000023">
    <property type="protein sequence ID" value="KOA19455.1"/>
    <property type="molecule type" value="Genomic_DNA"/>
</dbReference>
<evidence type="ECO:0000313" key="2">
    <source>
        <dbReference type="Proteomes" id="UP000037043"/>
    </source>
</evidence>
<keyword evidence="2" id="KW-1185">Reference proteome</keyword>
<dbReference type="Proteomes" id="UP000037043">
    <property type="component" value="Unassembled WGS sequence"/>
</dbReference>
<dbReference type="AlphaFoldDB" id="A0A0L6Z910"/>
<dbReference type="PATRIC" id="fig|1121318.3.peg.2079"/>
<dbReference type="RefSeq" id="WP_052221604.1">
    <property type="nucleotide sequence ID" value="NZ_LHUR01000023.1"/>
</dbReference>
<organism evidence="1 2">
    <name type="scientific">Clostridium homopropionicum DSM 5847</name>
    <dbReference type="NCBI Taxonomy" id="1121318"/>
    <lineage>
        <taxon>Bacteria</taxon>
        <taxon>Bacillati</taxon>
        <taxon>Bacillota</taxon>
        <taxon>Clostridia</taxon>
        <taxon>Eubacteriales</taxon>
        <taxon>Clostridiaceae</taxon>
        <taxon>Clostridium</taxon>
    </lineage>
</organism>
<reference evidence="2" key="1">
    <citation type="submission" date="2015-08" db="EMBL/GenBank/DDBJ databases">
        <title>Genome sequence of the strict anaerobe Clostridium homopropionicum LuHBu1 (DSM 5847T).</title>
        <authorList>
            <person name="Poehlein A."/>
            <person name="Beck M."/>
            <person name="Schiel-Bengelsdorf B."/>
            <person name="Bengelsdorf F.R."/>
            <person name="Daniel R."/>
            <person name="Duerre P."/>
        </authorList>
    </citation>
    <scope>NUCLEOTIDE SEQUENCE [LARGE SCALE GENOMIC DNA]</scope>
    <source>
        <strain evidence="2">DSM 5847</strain>
    </source>
</reference>
<accession>A0A0L6Z910</accession>
<dbReference type="STRING" id="36844.SAMN04488501_11848"/>
<gene>
    <name evidence="1" type="ORF">CLHOM_20630</name>
</gene>
<sequence>MEVKKHPNEDEKEFLTIGYNRFYDLFEEMINDDFWFKEDEYRLFKIKEIFATYFELLKYPPIQWIIKNQKRPNFSDVGKALFKFIRNVLLHFPYFDKWDDIWVMKSLITLYSNKPQFIDQFLTKYEFKEEFKYRFWEQKYKRMTYISINFPTEYSMNKKIFLKDILTEKDGVKFSLIFMYNILESQIDRSNFNLEIE</sequence>
<name>A0A0L6Z910_9CLOT</name>
<proteinExistence type="predicted"/>